<evidence type="ECO:0000313" key="2">
    <source>
        <dbReference type="EMBL" id="BDI34529.1"/>
    </source>
</evidence>
<proteinExistence type="predicted"/>
<feature type="compositionally biased region" description="Basic and acidic residues" evidence="1">
    <location>
        <begin position="235"/>
        <end position="246"/>
    </location>
</feature>
<dbReference type="KEGG" id="ccot:CCAX7_65800"/>
<evidence type="ECO:0000256" key="1">
    <source>
        <dbReference type="SAM" id="MobiDB-lite"/>
    </source>
</evidence>
<accession>A0A402CR90</accession>
<gene>
    <name evidence="2" type="ORF">CCAX7_65800</name>
</gene>
<keyword evidence="3" id="KW-1185">Reference proteome</keyword>
<name>A0A402CR90_9BACT</name>
<feature type="compositionally biased region" description="Basic and acidic residues" evidence="1">
    <location>
        <begin position="84"/>
        <end position="115"/>
    </location>
</feature>
<feature type="compositionally biased region" description="Basic and acidic residues" evidence="1">
    <location>
        <begin position="158"/>
        <end position="172"/>
    </location>
</feature>
<reference evidence="2 3" key="1">
    <citation type="journal article" date="2019" name="Int. J. Syst. Evol. Microbiol.">
        <title>Capsulimonas corticalis gen. nov., sp. nov., an aerobic capsulated bacterium, of a novel bacterial order, Capsulimonadales ord. nov., of the class Armatimonadia of the phylum Armatimonadetes.</title>
        <authorList>
            <person name="Li J."/>
            <person name="Kudo C."/>
            <person name="Tonouchi A."/>
        </authorList>
    </citation>
    <scope>NUCLEOTIDE SEQUENCE [LARGE SCALE GENOMIC DNA]</scope>
    <source>
        <strain evidence="2 3">AX-7</strain>
    </source>
</reference>
<feature type="region of interest" description="Disordered" evidence="1">
    <location>
        <begin position="1"/>
        <end position="130"/>
    </location>
</feature>
<dbReference type="Proteomes" id="UP000287394">
    <property type="component" value="Chromosome"/>
</dbReference>
<dbReference type="AlphaFoldDB" id="A0A402CR90"/>
<feature type="region of interest" description="Disordered" evidence="1">
    <location>
        <begin position="225"/>
        <end position="268"/>
    </location>
</feature>
<feature type="compositionally biased region" description="Basic and acidic residues" evidence="1">
    <location>
        <begin position="183"/>
        <end position="197"/>
    </location>
</feature>
<protein>
    <submittedName>
        <fullName evidence="2">Uncharacterized protein</fullName>
    </submittedName>
</protein>
<feature type="compositionally biased region" description="Basic and acidic residues" evidence="1">
    <location>
        <begin position="20"/>
        <end position="29"/>
    </location>
</feature>
<organism evidence="2 3">
    <name type="scientific">Capsulimonas corticalis</name>
    <dbReference type="NCBI Taxonomy" id="2219043"/>
    <lineage>
        <taxon>Bacteria</taxon>
        <taxon>Bacillati</taxon>
        <taxon>Armatimonadota</taxon>
        <taxon>Armatimonadia</taxon>
        <taxon>Capsulimonadales</taxon>
        <taxon>Capsulimonadaceae</taxon>
        <taxon>Capsulimonas</taxon>
    </lineage>
</organism>
<feature type="region of interest" description="Disordered" evidence="1">
    <location>
        <begin position="158"/>
        <end position="204"/>
    </location>
</feature>
<evidence type="ECO:0000313" key="3">
    <source>
        <dbReference type="Proteomes" id="UP000287394"/>
    </source>
</evidence>
<sequence>MAEARTRPRRAARTLPADVLRIKADRTDKAPATGVPPPAAGPARPAASHLSARTAPQGGLRLDKDVPTAPADAHPIRVAPTVPADDRLTDRADRTAPAGDRRIRAGRTDRADARRTRAAPMDQAGRRMDRDARKADGRLMGRIDRPTARTGLRAVLPSDRDDRKAPADDLRTRAATMAPAGDRPIRVGRTDRADARRTRAAPTDRVGRLTVRVAPRVRADVLRTARIGPRMVKTGQEDDHPSDRAGRTAPPAAAHTDRTSVRMCGRQS</sequence>
<dbReference type="EMBL" id="AP025739">
    <property type="protein sequence ID" value="BDI34529.1"/>
    <property type="molecule type" value="Genomic_DNA"/>
</dbReference>